<evidence type="ECO:0000313" key="2">
    <source>
        <dbReference type="Proteomes" id="UP000054815"/>
    </source>
</evidence>
<accession>A0A0V0Y5Y1</accession>
<name>A0A0V0Y5Y1_TRIPS</name>
<evidence type="ECO:0000313" key="1">
    <source>
        <dbReference type="EMBL" id="KRX95729.1"/>
    </source>
</evidence>
<reference evidence="1 2" key="1">
    <citation type="submission" date="2015-01" db="EMBL/GenBank/DDBJ databases">
        <title>Evolution of Trichinella species and genotypes.</title>
        <authorList>
            <person name="Korhonen P.K."/>
            <person name="Edoardo P."/>
            <person name="Giuseppe L.R."/>
            <person name="Gasser R.B."/>
        </authorList>
    </citation>
    <scope>NUCLEOTIDE SEQUENCE [LARGE SCALE GENOMIC DNA]</scope>
    <source>
        <strain evidence="1">ISS141</strain>
    </source>
</reference>
<dbReference type="EMBL" id="JYDU01000052">
    <property type="protein sequence ID" value="KRX95729.1"/>
    <property type="molecule type" value="Genomic_DNA"/>
</dbReference>
<dbReference type="Proteomes" id="UP000054815">
    <property type="component" value="Unassembled WGS sequence"/>
</dbReference>
<protein>
    <submittedName>
        <fullName evidence="1">Uncharacterized protein</fullName>
    </submittedName>
</protein>
<sequence length="70" mass="7820">MSIIRNFIFTIKRETICSLSKKLALAMVKTAPGAKLILFTNFIQELELPFTIKEVCKVLSPSCCLLLSIS</sequence>
<comment type="caution">
    <text evidence="1">The sequence shown here is derived from an EMBL/GenBank/DDBJ whole genome shotgun (WGS) entry which is preliminary data.</text>
</comment>
<dbReference type="AlphaFoldDB" id="A0A0V0Y5Y1"/>
<organism evidence="1 2">
    <name type="scientific">Trichinella pseudospiralis</name>
    <name type="common">Parasitic roundworm</name>
    <dbReference type="NCBI Taxonomy" id="6337"/>
    <lineage>
        <taxon>Eukaryota</taxon>
        <taxon>Metazoa</taxon>
        <taxon>Ecdysozoa</taxon>
        <taxon>Nematoda</taxon>
        <taxon>Enoplea</taxon>
        <taxon>Dorylaimia</taxon>
        <taxon>Trichinellida</taxon>
        <taxon>Trichinellidae</taxon>
        <taxon>Trichinella</taxon>
    </lineage>
</organism>
<gene>
    <name evidence="1" type="ORF">T4E_7644</name>
</gene>
<proteinExistence type="predicted"/>